<dbReference type="SMART" id="SM00256">
    <property type="entry name" value="FBOX"/>
    <property type="match status" value="1"/>
</dbReference>
<evidence type="ECO:0000313" key="3">
    <source>
        <dbReference type="EMBL" id="KAF5196903.1"/>
    </source>
</evidence>
<dbReference type="OrthoDB" id="687122at2759"/>
<dbReference type="Pfam" id="PF00646">
    <property type="entry name" value="F-box"/>
    <property type="match status" value="1"/>
</dbReference>
<dbReference type="Gene3D" id="1.20.1280.50">
    <property type="match status" value="1"/>
</dbReference>
<dbReference type="EMBL" id="JABWDY010015367">
    <property type="protein sequence ID" value="KAF5196903.1"/>
    <property type="molecule type" value="Genomic_DNA"/>
</dbReference>
<dbReference type="AlphaFoldDB" id="A0A7J6WIV2"/>
<dbReference type="PANTHER" id="PTHR31111:SF136">
    <property type="entry name" value="F-BOX ASSOCIATED DOMAIN-CONTAINING PROTEIN"/>
    <property type="match status" value="1"/>
</dbReference>
<dbReference type="PANTHER" id="PTHR31111">
    <property type="entry name" value="BNAA05G37150D PROTEIN-RELATED"/>
    <property type="match status" value="1"/>
</dbReference>
<accession>A0A7J6WIV2</accession>
<proteinExistence type="predicted"/>
<dbReference type="PROSITE" id="PS50181">
    <property type="entry name" value="FBOX"/>
    <property type="match status" value="1"/>
</dbReference>
<organism evidence="3 4">
    <name type="scientific">Thalictrum thalictroides</name>
    <name type="common">Rue-anemone</name>
    <name type="synonym">Anemone thalictroides</name>
    <dbReference type="NCBI Taxonomy" id="46969"/>
    <lineage>
        <taxon>Eukaryota</taxon>
        <taxon>Viridiplantae</taxon>
        <taxon>Streptophyta</taxon>
        <taxon>Embryophyta</taxon>
        <taxon>Tracheophyta</taxon>
        <taxon>Spermatophyta</taxon>
        <taxon>Magnoliopsida</taxon>
        <taxon>Ranunculales</taxon>
        <taxon>Ranunculaceae</taxon>
        <taxon>Thalictroideae</taxon>
        <taxon>Thalictrum</taxon>
    </lineage>
</organism>
<protein>
    <recommendedName>
        <fullName evidence="2">F-box domain-containing protein</fullName>
    </recommendedName>
</protein>
<reference evidence="3 4" key="1">
    <citation type="submission" date="2020-06" db="EMBL/GenBank/DDBJ databases">
        <title>Transcriptomic and genomic resources for Thalictrum thalictroides and T. hernandezii: Facilitating candidate gene discovery in an emerging model plant lineage.</title>
        <authorList>
            <person name="Arias T."/>
            <person name="Riano-Pachon D.M."/>
            <person name="Di Stilio V.S."/>
        </authorList>
    </citation>
    <scope>NUCLEOTIDE SEQUENCE [LARGE SCALE GENOMIC DNA]</scope>
    <source>
        <strain evidence="4">cv. WT478/WT964</strain>
        <tissue evidence="3">Leaves</tissue>
    </source>
</reference>
<dbReference type="Pfam" id="PF08268">
    <property type="entry name" value="FBA_3"/>
    <property type="match status" value="1"/>
</dbReference>
<name>A0A7J6WIV2_THATH</name>
<dbReference type="CDD" id="cd22157">
    <property type="entry name" value="F-box_AtFBW1-like"/>
    <property type="match status" value="1"/>
</dbReference>
<dbReference type="SUPFAM" id="SSF81383">
    <property type="entry name" value="F-box domain"/>
    <property type="match status" value="1"/>
</dbReference>
<evidence type="ECO:0000313" key="4">
    <source>
        <dbReference type="Proteomes" id="UP000554482"/>
    </source>
</evidence>
<dbReference type="Proteomes" id="UP000554482">
    <property type="component" value="Unassembled WGS sequence"/>
</dbReference>
<dbReference type="InterPro" id="IPR036047">
    <property type="entry name" value="F-box-like_dom_sf"/>
</dbReference>
<feature type="domain" description="F-box" evidence="2">
    <location>
        <begin position="22"/>
        <end position="68"/>
    </location>
</feature>
<dbReference type="InterPro" id="IPR017451">
    <property type="entry name" value="F-box-assoc_interact_dom"/>
</dbReference>
<dbReference type="NCBIfam" id="TIGR01640">
    <property type="entry name" value="F_box_assoc_1"/>
    <property type="match status" value="1"/>
</dbReference>
<gene>
    <name evidence="3" type="ORF">FRX31_013509</name>
</gene>
<keyword evidence="4" id="KW-1185">Reference proteome</keyword>
<sequence>MEKEKTSKKLKTSSSSSSSSDIVSNLNLPSDLLPEVLAKLPIKSLCRFKCVSKYIKSLIKNPVFVDNIRPKNTSFNWAFDHDSNTYISDCHVFTLEKNASWRQVRNISQIRWLGGSAVTANEAVFWFNHGEEGRRIFSFNFATENFGIIKLPNMMSNKEKDLMSTLFEFEGRLCLVEQPNCTLDGYHLEIVNMWMLKDIGNNVWVSIVKKNTILHMEGTCLREQFAGRNGEIMITASDSKTVYIFLYSLLNGQFKRIKASGLPFLKVTWKPYVENYLSFQEFISHDDA</sequence>
<dbReference type="InterPro" id="IPR013187">
    <property type="entry name" value="F-box-assoc_dom_typ3"/>
</dbReference>
<evidence type="ECO:0000256" key="1">
    <source>
        <dbReference type="SAM" id="MobiDB-lite"/>
    </source>
</evidence>
<comment type="caution">
    <text evidence="3">The sequence shown here is derived from an EMBL/GenBank/DDBJ whole genome shotgun (WGS) entry which is preliminary data.</text>
</comment>
<dbReference type="InterPro" id="IPR001810">
    <property type="entry name" value="F-box_dom"/>
</dbReference>
<feature type="region of interest" description="Disordered" evidence="1">
    <location>
        <begin position="1"/>
        <end position="23"/>
    </location>
</feature>
<evidence type="ECO:0000259" key="2">
    <source>
        <dbReference type="PROSITE" id="PS50181"/>
    </source>
</evidence>